<dbReference type="InterPro" id="IPR003097">
    <property type="entry name" value="CysJ-like_FAD-binding"/>
</dbReference>
<dbReference type="InterPro" id="IPR039261">
    <property type="entry name" value="FNR_nucleotide-bd"/>
</dbReference>
<dbReference type="Gene3D" id="1.20.990.10">
    <property type="entry name" value="NADPH-cytochrome p450 Reductase, Chain A, domain 3"/>
    <property type="match status" value="1"/>
</dbReference>
<dbReference type="InterPro" id="IPR023173">
    <property type="entry name" value="NADPH_Cyt_P450_Rdtase_alpha"/>
</dbReference>
<keyword evidence="10" id="KW-0408">Iron</keyword>
<keyword evidence="5" id="KW-0288">FMN</keyword>
<dbReference type="GO" id="GO:0010181">
    <property type="term" value="F:FMN binding"/>
    <property type="evidence" value="ECO:0007669"/>
    <property type="project" value="InterPro"/>
</dbReference>
<dbReference type="InterPro" id="IPR029039">
    <property type="entry name" value="Flavoprotein-like_sf"/>
</dbReference>
<name>A0A139A3R4_GONPJ</name>
<evidence type="ECO:0000256" key="11">
    <source>
        <dbReference type="ARBA" id="ARBA00023014"/>
    </source>
</evidence>
<accession>A0A139A3R4</accession>
<dbReference type="GO" id="GO:0046872">
    <property type="term" value="F:metal ion binding"/>
    <property type="evidence" value="ECO:0007669"/>
    <property type="project" value="UniProtKB-KW"/>
</dbReference>
<dbReference type="Pfam" id="PF00667">
    <property type="entry name" value="FAD_binding_1"/>
    <property type="match status" value="1"/>
</dbReference>
<dbReference type="AlphaFoldDB" id="A0A139A3R4"/>
<dbReference type="InterPro" id="IPR004137">
    <property type="entry name" value="HCP/CODH"/>
</dbReference>
<dbReference type="InterPro" id="IPR008254">
    <property type="entry name" value="Flavodoxin/NO_synth"/>
</dbReference>
<evidence type="ECO:0000259" key="14">
    <source>
        <dbReference type="PROSITE" id="PS51384"/>
    </source>
</evidence>
<dbReference type="GO" id="GO:0005737">
    <property type="term" value="C:cytoplasm"/>
    <property type="evidence" value="ECO:0007669"/>
    <property type="project" value="InterPro"/>
</dbReference>
<dbReference type="InterPro" id="IPR001709">
    <property type="entry name" value="Flavoprot_Pyr_Nucl_cyt_Rdtase"/>
</dbReference>
<dbReference type="GO" id="GO:0050418">
    <property type="term" value="F:hydroxylamine reductase activity"/>
    <property type="evidence" value="ECO:0007669"/>
    <property type="project" value="TreeGrafter"/>
</dbReference>
<dbReference type="PANTHER" id="PTHR30109">
    <property type="entry name" value="HYDROXYLAMINE REDUCTASE"/>
    <property type="match status" value="1"/>
</dbReference>
<keyword evidence="3" id="KW-0963">Cytoplasm</keyword>
<keyword evidence="16" id="KW-1185">Reference proteome</keyword>
<dbReference type="Proteomes" id="UP000070544">
    <property type="component" value="Unassembled WGS sequence"/>
</dbReference>
<dbReference type="GO" id="GO:0004601">
    <property type="term" value="F:peroxidase activity"/>
    <property type="evidence" value="ECO:0007669"/>
    <property type="project" value="TreeGrafter"/>
</dbReference>
<evidence type="ECO:0000256" key="4">
    <source>
        <dbReference type="ARBA" id="ARBA00022630"/>
    </source>
</evidence>
<keyword evidence="7" id="KW-0274">FAD</keyword>
<dbReference type="InterPro" id="IPR017927">
    <property type="entry name" value="FAD-bd_FR_type"/>
</dbReference>
<dbReference type="InterPro" id="IPR011254">
    <property type="entry name" value="Prismane-like_sf"/>
</dbReference>
<keyword evidence="8" id="KW-0521">NADP</keyword>
<feature type="compositionally biased region" description="Polar residues" evidence="12">
    <location>
        <begin position="41"/>
        <end position="62"/>
    </location>
</feature>
<dbReference type="InterPro" id="IPR016100">
    <property type="entry name" value="Prismane_a-bundle"/>
</dbReference>
<feature type="domain" description="FAD-binding FR-type" evidence="14">
    <location>
        <begin position="277"/>
        <end position="514"/>
    </location>
</feature>
<feature type="domain" description="Flavodoxin-like" evidence="13">
    <location>
        <begin position="87"/>
        <end position="244"/>
    </location>
</feature>
<feature type="region of interest" description="Disordered" evidence="12">
    <location>
        <begin position="29"/>
        <end position="62"/>
    </location>
</feature>
<dbReference type="InterPro" id="IPR001094">
    <property type="entry name" value="Flavdoxin-like"/>
</dbReference>
<dbReference type="OrthoDB" id="1470350at2759"/>
<dbReference type="SUPFAM" id="SSF52343">
    <property type="entry name" value="Ferredoxin reductase-like, C-terminal NADP-linked domain"/>
    <property type="match status" value="1"/>
</dbReference>
<evidence type="ECO:0000256" key="7">
    <source>
        <dbReference type="ARBA" id="ARBA00022827"/>
    </source>
</evidence>
<dbReference type="PROSITE" id="PS50902">
    <property type="entry name" value="FLAVODOXIN_LIKE"/>
    <property type="match status" value="1"/>
</dbReference>
<keyword evidence="9" id="KW-0560">Oxidoreductase</keyword>
<keyword evidence="4" id="KW-0285">Flavoprotein</keyword>
<dbReference type="InterPro" id="IPR017938">
    <property type="entry name" value="Riboflavin_synthase-like_b-brl"/>
</dbReference>
<organism evidence="15 16">
    <name type="scientific">Gonapodya prolifera (strain JEL478)</name>
    <name type="common">Monoblepharis prolifera</name>
    <dbReference type="NCBI Taxonomy" id="1344416"/>
    <lineage>
        <taxon>Eukaryota</taxon>
        <taxon>Fungi</taxon>
        <taxon>Fungi incertae sedis</taxon>
        <taxon>Chytridiomycota</taxon>
        <taxon>Chytridiomycota incertae sedis</taxon>
        <taxon>Monoblepharidomycetes</taxon>
        <taxon>Monoblepharidales</taxon>
        <taxon>Gonapodyaceae</taxon>
        <taxon>Gonapodya</taxon>
    </lineage>
</organism>
<dbReference type="EMBL" id="KQ965804">
    <property type="protein sequence ID" value="KXS11268.1"/>
    <property type="molecule type" value="Genomic_DNA"/>
</dbReference>
<dbReference type="Gene3D" id="2.40.30.10">
    <property type="entry name" value="Translation factors"/>
    <property type="match status" value="1"/>
</dbReference>
<evidence type="ECO:0000256" key="8">
    <source>
        <dbReference type="ARBA" id="ARBA00022857"/>
    </source>
</evidence>
<dbReference type="NCBIfam" id="NF003658">
    <property type="entry name" value="PRK05290.1"/>
    <property type="match status" value="1"/>
</dbReference>
<protein>
    <submittedName>
        <fullName evidence="15">Hybrid cluster protein</fullName>
    </submittedName>
</protein>
<comment type="cofactor">
    <cofactor evidence="2">
        <name>FAD</name>
        <dbReference type="ChEBI" id="CHEBI:57692"/>
    </cofactor>
</comment>
<sequence>MLSKPSAATTPLIHLAALSAASPRAFQTALAPKPKPVSGVLSFSTTPRPKRPQNASASSNRSFHVKRPEMFATASSSSHASSSPERMLILYGSQTGTCESFAKTLASFSKSRGIAVSVQSMASFVERVTSSGGDVVSALGRESNVVLMTSTFYNGEFPDNALPLWKVFEQANTATASRVLANTKFAIFGLGNRSNKSNFNLAARRFENRIKELGAKEFVPAGYGDELSSSSHEAAFRPFVKSIWAALGHSSRSSTLPSAYRIQAAAPGSKASSATPVGYTQASVKANNVLSGKGFEREIRLISIDAKGGYPVAGHVLISTPNTSNTVSRALSAIQLPQGLTADTLVTITSIDNPAESFTCTVRQVLESHLELQGLATRSFLEALSVVATDAKEKEVLTETAEGMQDGNEYSKLTTGEVFSFVDALERYPSAKLSLEQLLSTVPRLQPRYYSIASSPLASPDAVDVIFGKDVWPTLSNPSRKFAGLASSYLANLKPGDKVAVKIQESPIKLPSPDTPLVAVGLGTGIGVPRGILQHYAALKKKGAKITPVELFYGFRHDDKDKVLAKELLEFEAQGLCKLSLSAMDQGSLVTEPIAKSESVANALLNAHGSFIYTGPGGVVPQAVELAVQESIGASRQLHPQAAAAELADIKSNTSKWIVEAYSREIDVENILKAYTSKVEAEKPLASVFENSKMLCFQCEQTFQGRGCTTVGVCGKTPQVAALQDLLVDVVKRLGWVNHQIRTVAASTSGLSPGLSDAINNRETDKYTMLALFSTLTNVNFDPESIRDFIVQVREHTATRTKLYHDICKAQNVTPQQCPTPNLSGSLTDPDALAKKGELVGILSKFRTVKNDVVVGLAEMLVYGLKGVCAYGDHAVLLGESDARVFNYVNEALAFLISPESADLNAVVTMLLRCGEANLVTMDTLHRANTKHGQQSPAQVTVGPTPGKAILISGHDMKYLEELLEQTKGTGINIYTHGEMLPAHGYPKLREYGNLVGHFGVAWQRQTVEFPHFPGPIVMTSNCLVPPKDDLKDRIFTAGAVAFPDCPKIEGFDFSRVIQKAQSMNGFREADTEFTYPLDPFGKPAKSYNVGFAYETVLSVAPQVISAIEKGDITRFYYIGGCDGFEGERNYYTELMENLPPTSVVLTSGCGKYRVLGDKLQYATIGDTGIPRLLDLGQCNDAYSAIKIAVALAEHFKCGVNDLPLNLVVSWFEQKAVAILLTLLHLNLKGVRIGPRLPAFVRPAALDFLVEKFDLKAIGDPLDDLKAMTGGK</sequence>
<evidence type="ECO:0000313" key="15">
    <source>
        <dbReference type="EMBL" id="KXS11268.1"/>
    </source>
</evidence>
<comment type="cofactor">
    <cofactor evidence="1">
        <name>FMN</name>
        <dbReference type="ChEBI" id="CHEBI:58210"/>
    </cofactor>
</comment>
<evidence type="ECO:0000313" key="16">
    <source>
        <dbReference type="Proteomes" id="UP000070544"/>
    </source>
</evidence>
<evidence type="ECO:0000259" key="13">
    <source>
        <dbReference type="PROSITE" id="PS50902"/>
    </source>
</evidence>
<dbReference type="Gene3D" id="1.20.1270.20">
    <property type="match status" value="2"/>
</dbReference>
<dbReference type="SUPFAM" id="SSF56821">
    <property type="entry name" value="Prismane protein-like"/>
    <property type="match status" value="1"/>
</dbReference>
<dbReference type="InterPro" id="IPR016099">
    <property type="entry name" value="Prismane-like_a/b-sand"/>
</dbReference>
<evidence type="ECO:0000256" key="10">
    <source>
        <dbReference type="ARBA" id="ARBA00023004"/>
    </source>
</evidence>
<dbReference type="Gene3D" id="3.40.50.2030">
    <property type="match status" value="2"/>
</dbReference>
<dbReference type="PANTHER" id="PTHR30109:SF0">
    <property type="entry name" value="HYDROXYLAMINE REDUCTASE"/>
    <property type="match status" value="1"/>
</dbReference>
<dbReference type="InterPro" id="IPR010048">
    <property type="entry name" value="Hydroxylam_reduct"/>
</dbReference>
<keyword evidence="11" id="KW-0411">Iron-sulfur</keyword>
<dbReference type="HAMAP" id="MF_00069">
    <property type="entry name" value="Hydroxylam_reduct"/>
    <property type="match status" value="1"/>
</dbReference>
<dbReference type="SUPFAM" id="SSF63380">
    <property type="entry name" value="Riboflavin synthase domain-like"/>
    <property type="match status" value="1"/>
</dbReference>
<evidence type="ECO:0000256" key="2">
    <source>
        <dbReference type="ARBA" id="ARBA00001974"/>
    </source>
</evidence>
<dbReference type="NCBIfam" id="TIGR01703">
    <property type="entry name" value="hybrid_clust"/>
    <property type="match status" value="1"/>
</dbReference>
<evidence type="ECO:0000256" key="5">
    <source>
        <dbReference type="ARBA" id="ARBA00022643"/>
    </source>
</evidence>
<reference evidence="15 16" key="1">
    <citation type="journal article" date="2015" name="Genome Biol. Evol.">
        <title>Phylogenomic analyses indicate that early fungi evolved digesting cell walls of algal ancestors of land plants.</title>
        <authorList>
            <person name="Chang Y."/>
            <person name="Wang S."/>
            <person name="Sekimoto S."/>
            <person name="Aerts A.L."/>
            <person name="Choi C."/>
            <person name="Clum A."/>
            <person name="LaButti K.M."/>
            <person name="Lindquist E.A."/>
            <person name="Yee Ngan C."/>
            <person name="Ohm R.A."/>
            <person name="Salamov A.A."/>
            <person name="Grigoriev I.V."/>
            <person name="Spatafora J.W."/>
            <person name="Berbee M.L."/>
        </authorList>
    </citation>
    <scope>NUCLEOTIDE SEQUENCE [LARGE SCALE GENOMIC DNA]</scope>
    <source>
        <strain evidence="15 16">JEL478</strain>
    </source>
</reference>
<dbReference type="GO" id="GO:0051536">
    <property type="term" value="F:iron-sulfur cluster binding"/>
    <property type="evidence" value="ECO:0007669"/>
    <property type="project" value="UniProtKB-KW"/>
</dbReference>
<dbReference type="PRINTS" id="PR00369">
    <property type="entry name" value="FLAVODOXIN"/>
</dbReference>
<evidence type="ECO:0000256" key="3">
    <source>
        <dbReference type="ARBA" id="ARBA00022490"/>
    </source>
</evidence>
<dbReference type="Pfam" id="PF03063">
    <property type="entry name" value="Prismane"/>
    <property type="match status" value="1"/>
</dbReference>
<dbReference type="SUPFAM" id="SSF52218">
    <property type="entry name" value="Flavoproteins"/>
    <property type="match status" value="1"/>
</dbReference>
<dbReference type="Pfam" id="PF00258">
    <property type="entry name" value="Flavodoxin_1"/>
    <property type="match status" value="1"/>
</dbReference>
<dbReference type="Gene3D" id="3.40.50.360">
    <property type="match status" value="1"/>
</dbReference>
<evidence type="ECO:0000256" key="6">
    <source>
        <dbReference type="ARBA" id="ARBA00022723"/>
    </source>
</evidence>
<dbReference type="PRINTS" id="PR00371">
    <property type="entry name" value="FPNCR"/>
</dbReference>
<dbReference type="Gene3D" id="3.40.50.80">
    <property type="entry name" value="Nucleotide-binding domain of ferredoxin-NADP reductase (FNR) module"/>
    <property type="match status" value="1"/>
</dbReference>
<dbReference type="STRING" id="1344416.A0A139A3R4"/>
<proteinExistence type="inferred from homology"/>
<evidence type="ECO:0000256" key="12">
    <source>
        <dbReference type="SAM" id="MobiDB-lite"/>
    </source>
</evidence>
<evidence type="ECO:0000256" key="1">
    <source>
        <dbReference type="ARBA" id="ARBA00001917"/>
    </source>
</evidence>
<dbReference type="GO" id="GO:0042542">
    <property type="term" value="P:response to hydrogen peroxide"/>
    <property type="evidence" value="ECO:0007669"/>
    <property type="project" value="TreeGrafter"/>
</dbReference>
<dbReference type="PROSITE" id="PS51384">
    <property type="entry name" value="FAD_FR"/>
    <property type="match status" value="1"/>
</dbReference>
<keyword evidence="6" id="KW-0479">Metal-binding</keyword>
<evidence type="ECO:0000256" key="9">
    <source>
        <dbReference type="ARBA" id="ARBA00023002"/>
    </source>
</evidence>
<gene>
    <name evidence="15" type="ORF">M427DRAFT_60835</name>
</gene>